<gene>
    <name evidence="1" type="ORF">V865_003193</name>
</gene>
<sequence length="354" mass="38674">MLIPSSRCSALCSPCSTISRSCIQPHIFKQSRSSYATLAHVPPHSSQPISSIHHHPTAVNDPLTQYIYDNIATITRYSPLSSGSHRLSISRTLPEILPYEPYPEANRRADSSQSLNDRQGDGIVVVVHLVKSGPDNQVDFVISSGFVVQPDGPQEEQMVITCSHTLDQISNRYRKSPIYSFILSSVSTPAPVVLPITAYPSCSVADLLICTIHPSNVLLRSLPVSPFPVYRGQEVLVHEFTSQKTSRGIPWIGGMMQREWRSAEMLGYRNYGWREVQPGTSSVLPYIIFSTRPINGSSGGPILDAASGAVVGIVSGSRTLSAVEGERGWGASAENIFELFSLPGFIPASRKKRL</sequence>
<dbReference type="AlphaFoldDB" id="A0AAX4KF43"/>
<keyword evidence="2" id="KW-1185">Reference proteome</keyword>
<reference evidence="1 2" key="1">
    <citation type="submission" date="2024-01" db="EMBL/GenBank/DDBJ databases">
        <title>Comparative genomics of Cryptococcus and Kwoniella reveals pathogenesis evolution and contrasting modes of karyotype evolution via chromosome fusion or intercentromeric recombination.</title>
        <authorList>
            <person name="Coelho M.A."/>
            <person name="David-Palma M."/>
            <person name="Shea T."/>
            <person name="Bowers K."/>
            <person name="McGinley-Smith S."/>
            <person name="Mohammad A.W."/>
            <person name="Gnirke A."/>
            <person name="Yurkov A.M."/>
            <person name="Nowrousian M."/>
            <person name="Sun S."/>
            <person name="Cuomo C.A."/>
            <person name="Heitman J."/>
        </authorList>
    </citation>
    <scope>NUCLEOTIDE SEQUENCE [LARGE SCALE GENOMIC DNA]</scope>
    <source>
        <strain evidence="1 2">PYCC6329</strain>
    </source>
</reference>
<evidence type="ECO:0000313" key="2">
    <source>
        <dbReference type="Proteomes" id="UP001358614"/>
    </source>
</evidence>
<dbReference type="KEGG" id="ker:91101997"/>
<name>A0AAX4KF43_9TREE</name>
<dbReference type="EMBL" id="CP144089">
    <property type="protein sequence ID" value="WWD05121.1"/>
    <property type="molecule type" value="Genomic_DNA"/>
</dbReference>
<dbReference type="RefSeq" id="XP_066083088.1">
    <property type="nucleotide sequence ID" value="XM_066226991.1"/>
</dbReference>
<dbReference type="Pfam" id="PF13365">
    <property type="entry name" value="Trypsin_2"/>
    <property type="match status" value="1"/>
</dbReference>
<accession>A0AAX4KF43</accession>
<evidence type="ECO:0000313" key="1">
    <source>
        <dbReference type="EMBL" id="WWD05121.1"/>
    </source>
</evidence>
<dbReference type="InterPro" id="IPR009003">
    <property type="entry name" value="Peptidase_S1_PA"/>
</dbReference>
<proteinExistence type="predicted"/>
<evidence type="ECO:0008006" key="3">
    <source>
        <dbReference type="Google" id="ProtNLM"/>
    </source>
</evidence>
<protein>
    <recommendedName>
        <fullName evidence="3">Serine protease</fullName>
    </recommendedName>
</protein>
<dbReference type="SUPFAM" id="SSF50494">
    <property type="entry name" value="Trypsin-like serine proteases"/>
    <property type="match status" value="1"/>
</dbReference>
<dbReference type="Proteomes" id="UP001358614">
    <property type="component" value="Chromosome 1"/>
</dbReference>
<organism evidence="1 2">
    <name type="scientific">Kwoniella europaea PYCC6329</name>
    <dbReference type="NCBI Taxonomy" id="1423913"/>
    <lineage>
        <taxon>Eukaryota</taxon>
        <taxon>Fungi</taxon>
        <taxon>Dikarya</taxon>
        <taxon>Basidiomycota</taxon>
        <taxon>Agaricomycotina</taxon>
        <taxon>Tremellomycetes</taxon>
        <taxon>Tremellales</taxon>
        <taxon>Cryptococcaceae</taxon>
        <taxon>Kwoniella</taxon>
    </lineage>
</organism>
<dbReference type="GeneID" id="91101997"/>